<proteinExistence type="predicted"/>
<accession>A0A0A9H7E5</accession>
<sequence length="86" mass="9833">MPRRATLRFQVTDFSEADGLGVAFAARCEARRCKARRPTAPAACHRSYGRRCRNRAAPRGHPTCCGTVRSTQPYRFVQRRQESHQQ</sequence>
<dbReference type="EMBL" id="GBRH01166172">
    <property type="protein sequence ID" value="JAE31724.1"/>
    <property type="molecule type" value="Transcribed_RNA"/>
</dbReference>
<reference evidence="1" key="1">
    <citation type="submission" date="2014-09" db="EMBL/GenBank/DDBJ databases">
        <authorList>
            <person name="Magalhaes I.L.F."/>
            <person name="Oliveira U."/>
            <person name="Santos F.R."/>
            <person name="Vidigal T.H.D.A."/>
            <person name="Brescovit A.D."/>
            <person name="Santos A.J."/>
        </authorList>
    </citation>
    <scope>NUCLEOTIDE SEQUENCE</scope>
    <source>
        <tissue evidence="1">Shoot tissue taken approximately 20 cm above the soil surface</tissue>
    </source>
</reference>
<protein>
    <submittedName>
        <fullName evidence="1">Uncharacterized protein</fullName>
    </submittedName>
</protein>
<name>A0A0A9H7E5_ARUDO</name>
<dbReference type="AlphaFoldDB" id="A0A0A9H7E5"/>
<reference evidence="1" key="2">
    <citation type="journal article" date="2015" name="Data Brief">
        <title>Shoot transcriptome of the giant reed, Arundo donax.</title>
        <authorList>
            <person name="Barrero R.A."/>
            <person name="Guerrero F.D."/>
            <person name="Moolhuijzen P."/>
            <person name="Goolsby J.A."/>
            <person name="Tidwell J."/>
            <person name="Bellgard S.E."/>
            <person name="Bellgard M.I."/>
        </authorList>
    </citation>
    <scope>NUCLEOTIDE SEQUENCE</scope>
    <source>
        <tissue evidence="1">Shoot tissue taken approximately 20 cm above the soil surface</tissue>
    </source>
</reference>
<evidence type="ECO:0000313" key="1">
    <source>
        <dbReference type="EMBL" id="JAE31724.1"/>
    </source>
</evidence>
<organism evidence="1">
    <name type="scientific">Arundo donax</name>
    <name type="common">Giant reed</name>
    <name type="synonym">Donax arundinaceus</name>
    <dbReference type="NCBI Taxonomy" id="35708"/>
    <lineage>
        <taxon>Eukaryota</taxon>
        <taxon>Viridiplantae</taxon>
        <taxon>Streptophyta</taxon>
        <taxon>Embryophyta</taxon>
        <taxon>Tracheophyta</taxon>
        <taxon>Spermatophyta</taxon>
        <taxon>Magnoliopsida</taxon>
        <taxon>Liliopsida</taxon>
        <taxon>Poales</taxon>
        <taxon>Poaceae</taxon>
        <taxon>PACMAD clade</taxon>
        <taxon>Arundinoideae</taxon>
        <taxon>Arundineae</taxon>
        <taxon>Arundo</taxon>
    </lineage>
</organism>